<keyword evidence="6" id="KW-0255">Endonuclease</keyword>
<organism evidence="9 10">
    <name type="scientific">Sphagnum jensenii</name>
    <dbReference type="NCBI Taxonomy" id="128206"/>
    <lineage>
        <taxon>Eukaryota</taxon>
        <taxon>Viridiplantae</taxon>
        <taxon>Streptophyta</taxon>
        <taxon>Embryophyta</taxon>
        <taxon>Bryophyta</taxon>
        <taxon>Sphagnophytina</taxon>
        <taxon>Sphagnopsida</taxon>
        <taxon>Sphagnales</taxon>
        <taxon>Sphagnaceae</taxon>
        <taxon>Sphagnum</taxon>
    </lineage>
</organism>
<evidence type="ECO:0000256" key="5">
    <source>
        <dbReference type="ARBA" id="ARBA00022723"/>
    </source>
</evidence>
<reference evidence="9" key="1">
    <citation type="submission" date="2024-02" db="EMBL/GenBank/DDBJ databases">
        <authorList>
            <consortium name="ELIXIR-Norway"/>
            <consortium name="Elixir Norway"/>
        </authorList>
    </citation>
    <scope>NUCLEOTIDE SEQUENCE</scope>
</reference>
<dbReference type="NCBIfam" id="TIGR02651">
    <property type="entry name" value="RNase_Z"/>
    <property type="match status" value="1"/>
</dbReference>
<dbReference type="InterPro" id="IPR013471">
    <property type="entry name" value="RNase_Z/BN"/>
</dbReference>
<keyword evidence="8" id="KW-0862">Zinc</keyword>
<evidence type="ECO:0000256" key="1">
    <source>
        <dbReference type="ARBA" id="ARBA00001947"/>
    </source>
</evidence>
<dbReference type="PANTHER" id="PTHR46018">
    <property type="entry name" value="ZINC PHOSPHODIESTERASE ELAC PROTEIN 1"/>
    <property type="match status" value="1"/>
</dbReference>
<evidence type="ECO:0000313" key="9">
    <source>
        <dbReference type="EMBL" id="CAK9261733.1"/>
    </source>
</evidence>
<dbReference type="SUPFAM" id="SSF56281">
    <property type="entry name" value="Metallo-hydrolase/oxidoreductase"/>
    <property type="match status" value="1"/>
</dbReference>
<protein>
    <submittedName>
        <fullName evidence="9">Uncharacterized protein</fullName>
    </submittedName>
</protein>
<evidence type="ECO:0000256" key="4">
    <source>
        <dbReference type="ARBA" id="ARBA00022722"/>
    </source>
</evidence>
<evidence type="ECO:0000256" key="8">
    <source>
        <dbReference type="ARBA" id="ARBA00022833"/>
    </source>
</evidence>
<dbReference type="EMBL" id="OZ020109">
    <property type="protein sequence ID" value="CAK9261733.1"/>
    <property type="molecule type" value="Genomic_DNA"/>
</dbReference>
<keyword evidence="7" id="KW-0378">Hydrolase</keyword>
<evidence type="ECO:0000256" key="3">
    <source>
        <dbReference type="ARBA" id="ARBA00022694"/>
    </source>
</evidence>
<comment type="subunit">
    <text evidence="2">Homodimer.</text>
</comment>
<proteinExistence type="inferred from homology"/>
<dbReference type="PANTHER" id="PTHR46018:SF2">
    <property type="entry name" value="ZINC PHOSPHODIESTERASE ELAC PROTEIN 1"/>
    <property type="match status" value="1"/>
</dbReference>
<name>A0ABP0W781_9BRYO</name>
<dbReference type="Pfam" id="PF23023">
    <property type="entry name" value="Anti-Pycsar_Apyc1"/>
    <property type="match status" value="1"/>
</dbReference>
<keyword evidence="3" id="KW-0819">tRNA processing</keyword>
<keyword evidence="10" id="KW-1185">Reference proteome</keyword>
<accession>A0ABP0W781</accession>
<dbReference type="Proteomes" id="UP001497444">
    <property type="component" value="Chromosome 14"/>
</dbReference>
<comment type="cofactor">
    <cofactor evidence="1">
        <name>Zn(2+)</name>
        <dbReference type="ChEBI" id="CHEBI:29105"/>
    </cofactor>
</comment>
<keyword evidence="5" id="KW-0479">Metal-binding</keyword>
<sequence>MQVVFLGTSSSMPTISRNTSCIALRLDGTIYMFDCGEGVQRQLHRTPFRQKSIDSIFITHMHGDHIFGLPGLLCMIGMTASPSKRPIEIFGPEGLRQWIRTTLKLCHAQIPIKYVVHELVLQEWVFMLLDCYRHEDDKYVVVAGLLKHTIPCWGYVVQERPHAGRFNVERAMEAGVRPGPMYAMLQQGRDVTLRDGTVVKSADVVGPQRQGRKVVILGDTSDSRSLLVAARGADVVVHEATVTEHEADFAVDRGHSTASMAGRFAHSINANTLVLTHFSGKLEGAYYGTSDNGTIKDLITAASKSFGKNSVIAAHDLTAVTICRKEDPAFPAHRTTSSFST</sequence>
<evidence type="ECO:0000256" key="7">
    <source>
        <dbReference type="ARBA" id="ARBA00022801"/>
    </source>
</evidence>
<evidence type="ECO:0000256" key="6">
    <source>
        <dbReference type="ARBA" id="ARBA00022759"/>
    </source>
</evidence>
<dbReference type="CDD" id="cd07717">
    <property type="entry name" value="RNaseZ_ZiPD-like_MBL-fold"/>
    <property type="match status" value="1"/>
</dbReference>
<evidence type="ECO:0000256" key="2">
    <source>
        <dbReference type="ARBA" id="ARBA00011738"/>
    </source>
</evidence>
<keyword evidence="4" id="KW-0540">Nuclease</keyword>
<dbReference type="NCBIfam" id="NF000801">
    <property type="entry name" value="PRK00055.1-3"/>
    <property type="match status" value="1"/>
</dbReference>
<evidence type="ECO:0000313" key="10">
    <source>
        <dbReference type="Proteomes" id="UP001497444"/>
    </source>
</evidence>
<dbReference type="InterPro" id="IPR036866">
    <property type="entry name" value="RibonucZ/Hydroxyglut_hydro"/>
</dbReference>
<dbReference type="Gene3D" id="3.60.15.10">
    <property type="entry name" value="Ribonuclease Z/Hydroxyacylglutathione hydrolase-like"/>
    <property type="match status" value="1"/>
</dbReference>
<dbReference type="HAMAP" id="MF_01818">
    <property type="entry name" value="RNase_Z_BN"/>
    <property type="match status" value="1"/>
</dbReference>
<gene>
    <name evidence="9" type="ORF">CSSPJE1EN1_LOCUS7211</name>
</gene>